<dbReference type="SUPFAM" id="SSF55781">
    <property type="entry name" value="GAF domain-like"/>
    <property type="match status" value="1"/>
</dbReference>
<feature type="region of interest" description="Disordered" evidence="1">
    <location>
        <begin position="153"/>
        <end position="175"/>
    </location>
</feature>
<evidence type="ECO:0000259" key="2">
    <source>
        <dbReference type="Pfam" id="PF01590"/>
    </source>
</evidence>
<feature type="domain" description="GAF" evidence="2">
    <location>
        <begin position="26"/>
        <end position="127"/>
    </location>
</feature>
<dbReference type="PANTHER" id="PTHR43102">
    <property type="entry name" value="SLR1143 PROTEIN"/>
    <property type="match status" value="1"/>
</dbReference>
<dbReference type="EMBL" id="FMAY01000011">
    <property type="protein sequence ID" value="SCC29392.1"/>
    <property type="molecule type" value="Genomic_DNA"/>
</dbReference>
<evidence type="ECO:0000313" key="3">
    <source>
        <dbReference type="EMBL" id="SCC29392.1"/>
    </source>
</evidence>
<dbReference type="PANTHER" id="PTHR43102:SF2">
    <property type="entry name" value="GAF DOMAIN-CONTAINING PROTEIN"/>
    <property type="match status" value="1"/>
</dbReference>
<keyword evidence="4" id="KW-1185">Reference proteome</keyword>
<dbReference type="Pfam" id="PF01590">
    <property type="entry name" value="GAF"/>
    <property type="match status" value="1"/>
</dbReference>
<proteinExistence type="predicted"/>
<dbReference type="InterPro" id="IPR029016">
    <property type="entry name" value="GAF-like_dom_sf"/>
</dbReference>
<evidence type="ECO:0000256" key="1">
    <source>
        <dbReference type="SAM" id="MobiDB-lite"/>
    </source>
</evidence>
<dbReference type="AlphaFoldDB" id="A0A1C4DDE4"/>
<dbReference type="InterPro" id="IPR003018">
    <property type="entry name" value="GAF"/>
</dbReference>
<organism evidence="3 4">
    <name type="scientific">Kosakonia oryzendophytica</name>
    <dbReference type="NCBI Taxonomy" id="1005665"/>
    <lineage>
        <taxon>Bacteria</taxon>
        <taxon>Pseudomonadati</taxon>
        <taxon>Pseudomonadota</taxon>
        <taxon>Gammaproteobacteria</taxon>
        <taxon>Enterobacterales</taxon>
        <taxon>Enterobacteriaceae</taxon>
        <taxon>Kosakonia</taxon>
    </lineage>
</organism>
<sequence length="175" mass="19568">MFSGLSANEAQRLAALELLKREDKERDSVLGELAEFARRLMGVSGCFVTIIDDAFQYIKYVNNVPLFAGCVPLEETMCRHSLPLDEPVICPDARQDARFSEHPIVQNGAVIFYAVAPIKTRDGHTFAYRNHRRRRSPFTLGASGVREYSSRNAYCPGRTHQPDGRADAVGGRQSH</sequence>
<dbReference type="Gene3D" id="3.30.450.40">
    <property type="match status" value="1"/>
</dbReference>
<accession>A0A1C4DDE4</accession>
<name>A0A1C4DDE4_9ENTR</name>
<dbReference type="Proteomes" id="UP000198975">
    <property type="component" value="Unassembled WGS sequence"/>
</dbReference>
<dbReference type="OrthoDB" id="6597954at2"/>
<evidence type="ECO:0000313" key="4">
    <source>
        <dbReference type="Proteomes" id="UP000198975"/>
    </source>
</evidence>
<gene>
    <name evidence="3" type="ORF">GA0061071_111136</name>
</gene>
<protein>
    <submittedName>
        <fullName evidence="3">GAF domain-containing protein</fullName>
    </submittedName>
</protein>
<reference evidence="4" key="1">
    <citation type="submission" date="2016-08" db="EMBL/GenBank/DDBJ databases">
        <authorList>
            <person name="Varghese N."/>
            <person name="Submissions Spin"/>
        </authorList>
    </citation>
    <scope>NUCLEOTIDE SEQUENCE [LARGE SCALE GENOMIC DNA]</scope>
    <source>
        <strain evidence="4">REICA_082</strain>
    </source>
</reference>